<dbReference type="AlphaFoldDB" id="A0A0G0H8G5"/>
<protein>
    <recommendedName>
        <fullName evidence="3">Replication-relaxation</fullName>
    </recommendedName>
</protein>
<evidence type="ECO:0008006" key="3">
    <source>
        <dbReference type="Google" id="ProtNLM"/>
    </source>
</evidence>
<sequence length="285" mass="34233">MGLAINNTLFNIHTYIQTNKQTYKTMTLPNITNKQKEILKLTFQFRYLNRIQIQKFLHHKDKKTINLWLKDLTLKDYLVRIYDPETFGKNTLPAVYYLSQNGIRFLKTQESYDKKSLLKFYREKNRSETFIADSQLLAGICIDLKTRSIDGISFDYVTQSDYKRPDSIFHFLSEFKTRLFFSKQEKNKKNFYLLDIFDTTLPKYRIRKRVKDYVAFLSNYEWIEYFKSTPRILFICQTKELLIATKRFTKKFLVDPDSKNIHISFALEEEVKKQGVTAEIWEEIE</sequence>
<gene>
    <name evidence="1" type="ORF">US54_C0010G0023</name>
</gene>
<comment type="caution">
    <text evidence="1">The sequence shown here is derived from an EMBL/GenBank/DDBJ whole genome shotgun (WGS) entry which is preliminary data.</text>
</comment>
<evidence type="ECO:0000313" key="1">
    <source>
        <dbReference type="EMBL" id="KKQ38442.1"/>
    </source>
</evidence>
<dbReference type="Proteomes" id="UP000034471">
    <property type="component" value="Unassembled WGS sequence"/>
</dbReference>
<accession>A0A0G0H8G5</accession>
<organism evidence="1 2">
    <name type="scientific">Candidatus Roizmanbacteria bacterium GW2011_GWA2_37_7</name>
    <dbReference type="NCBI Taxonomy" id="1618481"/>
    <lineage>
        <taxon>Bacteria</taxon>
        <taxon>Candidatus Roizmaniibacteriota</taxon>
    </lineage>
</organism>
<name>A0A0G0H8G5_9BACT</name>
<evidence type="ECO:0000313" key="2">
    <source>
        <dbReference type="Proteomes" id="UP000034471"/>
    </source>
</evidence>
<reference evidence="1 2" key="1">
    <citation type="journal article" date="2015" name="Nature">
        <title>rRNA introns, odd ribosomes, and small enigmatic genomes across a large radiation of phyla.</title>
        <authorList>
            <person name="Brown C.T."/>
            <person name="Hug L.A."/>
            <person name="Thomas B.C."/>
            <person name="Sharon I."/>
            <person name="Castelle C.J."/>
            <person name="Singh A."/>
            <person name="Wilkins M.J."/>
            <person name="Williams K.H."/>
            <person name="Banfield J.F."/>
        </authorList>
    </citation>
    <scope>NUCLEOTIDE SEQUENCE [LARGE SCALE GENOMIC DNA]</scope>
</reference>
<dbReference type="EMBL" id="LBTJ01000010">
    <property type="protein sequence ID" value="KKQ38442.1"/>
    <property type="molecule type" value="Genomic_DNA"/>
</dbReference>
<proteinExistence type="predicted"/>